<feature type="transmembrane region" description="Helical" evidence="8">
    <location>
        <begin position="158"/>
        <end position="176"/>
    </location>
</feature>
<feature type="transmembrane region" description="Helical" evidence="8">
    <location>
        <begin position="478"/>
        <end position="496"/>
    </location>
</feature>
<evidence type="ECO:0000313" key="11">
    <source>
        <dbReference type="Proteomes" id="UP000053317"/>
    </source>
</evidence>
<dbReference type="AlphaFoldDB" id="A0A0G2E0C2"/>
<dbReference type="NCBIfam" id="TIGR00879">
    <property type="entry name" value="SP"/>
    <property type="match status" value="1"/>
</dbReference>
<evidence type="ECO:0000256" key="5">
    <source>
        <dbReference type="ARBA" id="ARBA00022989"/>
    </source>
</evidence>
<dbReference type="GO" id="GO:0005351">
    <property type="term" value="F:carbohydrate:proton symporter activity"/>
    <property type="evidence" value="ECO:0007669"/>
    <property type="project" value="TreeGrafter"/>
</dbReference>
<feature type="transmembrane region" description="Helical" evidence="8">
    <location>
        <begin position="94"/>
        <end position="114"/>
    </location>
</feature>
<protein>
    <submittedName>
        <fullName evidence="10">Putative lactose permease</fullName>
    </submittedName>
</protein>
<dbReference type="GO" id="GO:0016020">
    <property type="term" value="C:membrane"/>
    <property type="evidence" value="ECO:0007669"/>
    <property type="project" value="UniProtKB-SubCell"/>
</dbReference>
<feature type="transmembrane region" description="Helical" evidence="8">
    <location>
        <begin position="376"/>
        <end position="401"/>
    </location>
</feature>
<feature type="transmembrane region" description="Helical" evidence="8">
    <location>
        <begin position="51"/>
        <end position="69"/>
    </location>
</feature>
<keyword evidence="4 8" id="KW-0812">Transmembrane</keyword>
<keyword evidence="5 8" id="KW-1133">Transmembrane helix</keyword>
<evidence type="ECO:0000256" key="7">
    <source>
        <dbReference type="RuleBase" id="RU003346"/>
    </source>
</evidence>
<proteinExistence type="inferred from homology"/>
<reference evidence="10 11" key="2">
    <citation type="submission" date="2015-05" db="EMBL/GenBank/DDBJ databases">
        <authorList>
            <person name="Morales-Cruz A."/>
            <person name="Amrine K.C."/>
            <person name="Cantu D."/>
        </authorList>
    </citation>
    <scope>NUCLEOTIDE SEQUENCE [LARGE SCALE GENOMIC DNA]</scope>
    <source>
        <strain evidence="10">UCRPC4</strain>
    </source>
</reference>
<feature type="transmembrane region" description="Helical" evidence="8">
    <location>
        <begin position="413"/>
        <end position="435"/>
    </location>
</feature>
<reference evidence="10 11" key="1">
    <citation type="submission" date="2015-05" db="EMBL/GenBank/DDBJ databases">
        <title>Distinctive expansion of gene families associated with plant cell wall degradation and secondary metabolism in the genomes of grapevine trunk pathogens.</title>
        <authorList>
            <person name="Lawrence D.P."/>
            <person name="Travadon R."/>
            <person name="Rolshausen P.E."/>
            <person name="Baumgartner K."/>
        </authorList>
    </citation>
    <scope>NUCLEOTIDE SEQUENCE [LARGE SCALE GENOMIC DNA]</scope>
    <source>
        <strain evidence="10">UCRPC4</strain>
    </source>
</reference>
<dbReference type="InterPro" id="IPR005828">
    <property type="entry name" value="MFS_sugar_transport-like"/>
</dbReference>
<evidence type="ECO:0000256" key="3">
    <source>
        <dbReference type="ARBA" id="ARBA00022448"/>
    </source>
</evidence>
<evidence type="ECO:0000256" key="6">
    <source>
        <dbReference type="ARBA" id="ARBA00023136"/>
    </source>
</evidence>
<comment type="similarity">
    <text evidence="2 7">Belongs to the major facilitator superfamily. Sugar transporter (TC 2.A.1.1) family.</text>
</comment>
<keyword evidence="3 7" id="KW-0813">Transport</keyword>
<dbReference type="SUPFAM" id="SSF103473">
    <property type="entry name" value="MFS general substrate transporter"/>
    <property type="match status" value="1"/>
</dbReference>
<dbReference type="EMBL" id="LCWF01000164">
    <property type="protein sequence ID" value="KKY16244.1"/>
    <property type="molecule type" value="Genomic_DNA"/>
</dbReference>
<dbReference type="InterPro" id="IPR020846">
    <property type="entry name" value="MFS_dom"/>
</dbReference>
<keyword evidence="11" id="KW-1185">Reference proteome</keyword>
<name>A0A0G2E0C2_PHACM</name>
<dbReference type="Pfam" id="PF00083">
    <property type="entry name" value="Sugar_tr"/>
    <property type="match status" value="1"/>
</dbReference>
<dbReference type="PANTHER" id="PTHR48022:SF13">
    <property type="entry name" value="MAJOR FACILITATOR SUPERFAMILY (MFS) PROFILE DOMAIN-CONTAINING PROTEIN"/>
    <property type="match status" value="1"/>
</dbReference>
<dbReference type="Proteomes" id="UP000053317">
    <property type="component" value="Unassembled WGS sequence"/>
</dbReference>
<feature type="transmembrane region" description="Helical" evidence="8">
    <location>
        <begin position="126"/>
        <end position="146"/>
    </location>
</feature>
<sequence>MSAAQEKSGEVSYHENKLGVQVDHTIVVSGNEAFKQALIQEPPKPYAGISIYLYLCCILGFFCSTMNGYDGSLLNSLLESKTFLQKYHGENSGIWAGIVTNMYTIGGVVALPFIGPALDTWGRRWGMFIGCFAVVVGTIIMGASSYNYSVGQFMGGRFFAGWGVAVACAAGPIYVVEVSHPAYRSIVGGFYNTFWFTGSILSAGVTRGTENLGGNKSWTVSLWFQLFFPALVCLFCLFLPESPRWLYVSGQLDKAKAVLTKFHGYGNSDSVWVSMQLSEYEEYLELNGSDKRWWDYRALFKTRSSVNRLFCNCAIQAMGQEAGNGQYSIGLSAAFETAGFTDTNSQHNLTLGNACQQFFFAMVGASLVDKVGRRPLLIFSNLACSITWAAMCIAASVFASSGEKNVAAGNTTLAFQFIFGAVFSIGFTPLQALYPVEVLNFEIRAKAMAFGNLIMNIVMIFNNYVWPVCLKAIGWHSYIIFCLWCSIQAIIIYFFIPETKQRTLEELDKIFSAPRLRQAVKISLEKHEAGVTNTGEVMVIDEKPGA</sequence>
<evidence type="ECO:0000259" key="9">
    <source>
        <dbReference type="PROSITE" id="PS50850"/>
    </source>
</evidence>
<dbReference type="Gene3D" id="1.20.1250.20">
    <property type="entry name" value="MFS general substrate transporter like domains"/>
    <property type="match status" value="1"/>
</dbReference>
<dbReference type="InterPro" id="IPR036259">
    <property type="entry name" value="MFS_trans_sf"/>
</dbReference>
<feature type="transmembrane region" description="Helical" evidence="8">
    <location>
        <begin position="188"/>
        <end position="206"/>
    </location>
</feature>
<comment type="caution">
    <text evidence="10">The sequence shown here is derived from an EMBL/GenBank/DDBJ whole genome shotgun (WGS) entry which is preliminary data.</text>
</comment>
<dbReference type="InterPro" id="IPR003663">
    <property type="entry name" value="Sugar/inositol_transpt"/>
</dbReference>
<evidence type="ECO:0000256" key="2">
    <source>
        <dbReference type="ARBA" id="ARBA00010992"/>
    </source>
</evidence>
<evidence type="ECO:0000256" key="8">
    <source>
        <dbReference type="SAM" id="Phobius"/>
    </source>
</evidence>
<feature type="transmembrane region" description="Helical" evidence="8">
    <location>
        <begin position="218"/>
        <end position="239"/>
    </location>
</feature>
<feature type="transmembrane region" description="Helical" evidence="8">
    <location>
        <begin position="447"/>
        <end position="466"/>
    </location>
</feature>
<dbReference type="FunFam" id="1.20.1250.20:FF:000134">
    <property type="entry name" value="MFS sugar transporter protein"/>
    <property type="match status" value="1"/>
</dbReference>
<evidence type="ECO:0000256" key="1">
    <source>
        <dbReference type="ARBA" id="ARBA00004141"/>
    </source>
</evidence>
<dbReference type="PROSITE" id="PS50850">
    <property type="entry name" value="MFS"/>
    <property type="match status" value="1"/>
</dbReference>
<gene>
    <name evidence="10" type="ORF">UCRPC4_g05970</name>
</gene>
<feature type="domain" description="Major facilitator superfamily (MFS) profile" evidence="9">
    <location>
        <begin position="56"/>
        <end position="500"/>
    </location>
</feature>
<accession>A0A0G2E0C2</accession>
<organism evidence="10 11">
    <name type="scientific">Phaeomoniella chlamydospora</name>
    <name type="common">Phaeoacremonium chlamydosporum</name>
    <dbReference type="NCBI Taxonomy" id="158046"/>
    <lineage>
        <taxon>Eukaryota</taxon>
        <taxon>Fungi</taxon>
        <taxon>Dikarya</taxon>
        <taxon>Ascomycota</taxon>
        <taxon>Pezizomycotina</taxon>
        <taxon>Eurotiomycetes</taxon>
        <taxon>Chaetothyriomycetidae</taxon>
        <taxon>Phaeomoniellales</taxon>
        <taxon>Phaeomoniellaceae</taxon>
        <taxon>Phaeomoniella</taxon>
    </lineage>
</organism>
<evidence type="ECO:0000313" key="10">
    <source>
        <dbReference type="EMBL" id="KKY16244.1"/>
    </source>
</evidence>
<dbReference type="PANTHER" id="PTHR48022">
    <property type="entry name" value="PLASTIDIC GLUCOSE TRANSPORTER 4"/>
    <property type="match status" value="1"/>
</dbReference>
<comment type="subcellular location">
    <subcellularLocation>
        <location evidence="1">Membrane</location>
        <topology evidence="1">Multi-pass membrane protein</topology>
    </subcellularLocation>
</comment>
<evidence type="ECO:0000256" key="4">
    <source>
        <dbReference type="ARBA" id="ARBA00022692"/>
    </source>
</evidence>
<dbReference type="OrthoDB" id="6133115at2759"/>
<dbReference type="InterPro" id="IPR050360">
    <property type="entry name" value="MFS_Sugar_Transporters"/>
</dbReference>
<keyword evidence="6 8" id="KW-0472">Membrane</keyword>